<dbReference type="KEGG" id="tng:GSTEN00010118G001"/>
<gene>
    <name evidence="2" type="ORF">GSTENG00010118001</name>
</gene>
<feature type="region of interest" description="Disordered" evidence="1">
    <location>
        <begin position="1"/>
        <end position="24"/>
    </location>
</feature>
<comment type="caution">
    <text evidence="2">The sequence shown here is derived from an EMBL/GenBank/DDBJ whole genome shotgun (WGS) entry which is preliminary data.</text>
</comment>
<name>Q4SYX5_TETNG</name>
<dbReference type="AlphaFoldDB" id="Q4SYX5"/>
<organism evidence="2">
    <name type="scientific">Tetraodon nigroviridis</name>
    <name type="common">Spotted green pufferfish</name>
    <name type="synonym">Chelonodon nigroviridis</name>
    <dbReference type="NCBI Taxonomy" id="99883"/>
    <lineage>
        <taxon>Eukaryota</taxon>
        <taxon>Metazoa</taxon>
        <taxon>Chordata</taxon>
        <taxon>Craniata</taxon>
        <taxon>Vertebrata</taxon>
        <taxon>Euteleostomi</taxon>
        <taxon>Actinopterygii</taxon>
        <taxon>Neopterygii</taxon>
        <taxon>Teleostei</taxon>
        <taxon>Neoteleostei</taxon>
        <taxon>Acanthomorphata</taxon>
        <taxon>Eupercaria</taxon>
        <taxon>Tetraodontiformes</taxon>
        <taxon>Tetradontoidea</taxon>
        <taxon>Tetraodontidae</taxon>
        <taxon>Tetraodon</taxon>
    </lineage>
</organism>
<sequence>MSAREEEGLRASTRSSARVKRGRLRLCCGSPHQGYRPAEMVEPG</sequence>
<reference evidence="2" key="1">
    <citation type="journal article" date="2004" name="Nature">
        <title>Genome duplication in the teleost fish Tetraodon nigroviridis reveals the early vertebrate proto-karyotype.</title>
        <authorList>
            <person name="Jaillon O."/>
            <person name="Aury J.-M."/>
            <person name="Brunet F."/>
            <person name="Petit J.-L."/>
            <person name="Stange-Thomann N."/>
            <person name="Mauceli E."/>
            <person name="Bouneau L."/>
            <person name="Fischer C."/>
            <person name="Ozouf-Costaz C."/>
            <person name="Bernot A."/>
            <person name="Nicaud S."/>
            <person name="Jaffe D."/>
            <person name="Fisher S."/>
            <person name="Lutfalla G."/>
            <person name="Dossat C."/>
            <person name="Segurens B."/>
            <person name="Dasilva C."/>
            <person name="Salanoubat M."/>
            <person name="Levy M."/>
            <person name="Boudet N."/>
            <person name="Castellano S."/>
            <person name="Anthouard V."/>
            <person name="Jubin C."/>
            <person name="Castelli V."/>
            <person name="Katinka M."/>
            <person name="Vacherie B."/>
            <person name="Biemont C."/>
            <person name="Skalli Z."/>
            <person name="Cattolico L."/>
            <person name="Poulain J."/>
            <person name="De Berardinis V."/>
            <person name="Cruaud C."/>
            <person name="Duprat S."/>
            <person name="Brottier P."/>
            <person name="Coutanceau J.-P."/>
            <person name="Gouzy J."/>
            <person name="Parra G."/>
            <person name="Lardier G."/>
            <person name="Chapple C."/>
            <person name="McKernan K.J."/>
            <person name="McEwan P."/>
            <person name="Bosak S."/>
            <person name="Kellis M."/>
            <person name="Volff J.-N."/>
            <person name="Guigo R."/>
            <person name="Zody M.C."/>
            <person name="Mesirov J."/>
            <person name="Lindblad-Toh K."/>
            <person name="Birren B."/>
            <person name="Nusbaum C."/>
            <person name="Kahn D."/>
            <person name="Robinson-Rechavi M."/>
            <person name="Laudet V."/>
            <person name="Schachter V."/>
            <person name="Quetier F."/>
            <person name="Saurin W."/>
            <person name="Scarpelli C."/>
            <person name="Wincker P."/>
            <person name="Lander E.S."/>
            <person name="Weissenbach J."/>
            <person name="Roest Crollius H."/>
        </authorList>
    </citation>
    <scope>NUCLEOTIDE SEQUENCE [LARGE SCALE GENOMIC DNA]</scope>
</reference>
<proteinExistence type="predicted"/>
<evidence type="ECO:0000313" key="2">
    <source>
        <dbReference type="EMBL" id="CAF94157.1"/>
    </source>
</evidence>
<protein>
    <submittedName>
        <fullName evidence="2">(spotted green pufferfish) hypothetical protein</fullName>
    </submittedName>
</protein>
<evidence type="ECO:0000256" key="1">
    <source>
        <dbReference type="SAM" id="MobiDB-lite"/>
    </source>
</evidence>
<accession>Q4SYX5</accession>
<reference evidence="2" key="2">
    <citation type="submission" date="2004-02" db="EMBL/GenBank/DDBJ databases">
        <authorList>
            <consortium name="Genoscope"/>
            <consortium name="Whitehead Institute Centre for Genome Research"/>
        </authorList>
    </citation>
    <scope>NUCLEOTIDE SEQUENCE</scope>
</reference>
<dbReference type="EMBL" id="CAAE01011909">
    <property type="protein sequence ID" value="CAF94157.1"/>
    <property type="molecule type" value="Genomic_DNA"/>
</dbReference>